<dbReference type="EMBL" id="BLRW01000309">
    <property type="protein sequence ID" value="GFP24044.1"/>
    <property type="molecule type" value="Genomic_DNA"/>
</dbReference>
<feature type="non-terminal residue" evidence="1">
    <location>
        <position position="1"/>
    </location>
</feature>
<dbReference type="Proteomes" id="UP000585609">
    <property type="component" value="Unassembled WGS sequence"/>
</dbReference>
<reference evidence="1 2" key="1">
    <citation type="journal article" date="2020" name="Front. Microbiol.">
        <title>Single-cell genomics of novel Actinobacteria with the Wood-Ljungdahl pathway discovered in a serpentinizing system.</title>
        <authorList>
            <person name="Merino N."/>
            <person name="Kawai M."/>
            <person name="Boyd E.S."/>
            <person name="Colman D.R."/>
            <person name="McGlynn S.E."/>
            <person name="Nealson K.H."/>
            <person name="Kurokawa K."/>
            <person name="Hongoh Y."/>
        </authorList>
    </citation>
    <scope>NUCLEOTIDE SEQUENCE [LARGE SCALE GENOMIC DNA]</scope>
    <source>
        <strain evidence="1 2">S09_30</strain>
    </source>
</reference>
<gene>
    <name evidence="1" type="ORF">HKBW3S09_01510</name>
</gene>
<evidence type="ECO:0000313" key="2">
    <source>
        <dbReference type="Proteomes" id="UP000585609"/>
    </source>
</evidence>
<proteinExistence type="predicted"/>
<accession>A0A6V8NX49</accession>
<comment type="caution">
    <text evidence="1">The sequence shown here is derived from an EMBL/GenBank/DDBJ whole genome shotgun (WGS) entry which is preliminary data.</text>
</comment>
<sequence length="148" mass="16126">LNSQPFPPLISPVFNNSFASRGAHSGPKAVSFAPFSVLGLVGPLHVCSCMAPLGASFESMGYYSLLFFLVSRAMPHYLRRPQSRQTPPDPFLVPGSTGAPDIGIASLAVQLKVLHVVDIQKRLLCSRRPARLLCALIPCYNSFDRSLW</sequence>
<evidence type="ECO:0000313" key="1">
    <source>
        <dbReference type="EMBL" id="GFP24044.1"/>
    </source>
</evidence>
<organism evidence="1 2">
    <name type="scientific">Candidatus Hakubella thermalkaliphila</name>
    <dbReference type="NCBI Taxonomy" id="2754717"/>
    <lineage>
        <taxon>Bacteria</taxon>
        <taxon>Bacillati</taxon>
        <taxon>Actinomycetota</taxon>
        <taxon>Actinomycetota incertae sedis</taxon>
        <taxon>Candidatus Hakubellales</taxon>
        <taxon>Candidatus Hakubellaceae</taxon>
        <taxon>Candidatus Hakubella</taxon>
    </lineage>
</organism>
<dbReference type="AlphaFoldDB" id="A0A6V8NX49"/>
<name>A0A6V8NX49_9ACTN</name>
<protein>
    <submittedName>
        <fullName evidence="1">Uncharacterized protein</fullName>
    </submittedName>
</protein>